<dbReference type="InterPro" id="IPR005330">
    <property type="entry name" value="MHYT_dom"/>
</dbReference>
<dbReference type="CDD" id="cd00130">
    <property type="entry name" value="PAS"/>
    <property type="match status" value="1"/>
</dbReference>
<dbReference type="PANTHER" id="PTHR43065">
    <property type="entry name" value="SENSOR HISTIDINE KINASE"/>
    <property type="match status" value="1"/>
</dbReference>
<dbReference type="SMART" id="SM00388">
    <property type="entry name" value="HisKA"/>
    <property type="match status" value="1"/>
</dbReference>
<evidence type="ECO:0000259" key="10">
    <source>
        <dbReference type="PROSITE" id="PS50109"/>
    </source>
</evidence>
<dbReference type="InterPro" id="IPR003661">
    <property type="entry name" value="HisK_dim/P_dom"/>
</dbReference>
<dbReference type="PROSITE" id="PS50113">
    <property type="entry name" value="PAC"/>
    <property type="match status" value="1"/>
</dbReference>
<dbReference type="Proteomes" id="UP000595254">
    <property type="component" value="Chromosome"/>
</dbReference>
<proteinExistence type="predicted"/>
<feature type="transmembrane region" description="Helical" evidence="9">
    <location>
        <begin position="108"/>
        <end position="128"/>
    </location>
</feature>
<feature type="domain" description="PAC" evidence="12">
    <location>
        <begin position="319"/>
        <end position="371"/>
    </location>
</feature>
<feature type="transmembrane region" description="Helical" evidence="9">
    <location>
        <begin position="140"/>
        <end position="160"/>
    </location>
</feature>
<dbReference type="EC" id="2.7.13.3" evidence="2"/>
<evidence type="ECO:0000256" key="2">
    <source>
        <dbReference type="ARBA" id="ARBA00012438"/>
    </source>
</evidence>
<dbReference type="Pfam" id="PF13426">
    <property type="entry name" value="PAS_9"/>
    <property type="match status" value="1"/>
</dbReference>
<dbReference type="KEGG" id="ppsr:I6J18_22950"/>
<keyword evidence="6" id="KW-0418">Kinase</keyword>
<evidence type="ECO:0000259" key="11">
    <source>
        <dbReference type="PROSITE" id="PS50112"/>
    </source>
</evidence>
<dbReference type="InterPro" id="IPR004358">
    <property type="entry name" value="Sig_transdc_His_kin-like_C"/>
</dbReference>
<keyword evidence="9" id="KW-0812">Transmembrane</keyword>
<dbReference type="InterPro" id="IPR005467">
    <property type="entry name" value="His_kinase_dom"/>
</dbReference>
<evidence type="ECO:0000313" key="14">
    <source>
        <dbReference type="EMBL" id="QQT00384.1"/>
    </source>
</evidence>
<dbReference type="SMART" id="SM00086">
    <property type="entry name" value="PAC"/>
    <property type="match status" value="1"/>
</dbReference>
<dbReference type="GO" id="GO:0016020">
    <property type="term" value="C:membrane"/>
    <property type="evidence" value="ECO:0007669"/>
    <property type="project" value="UniProtKB-UniRule"/>
</dbReference>
<evidence type="ECO:0000313" key="15">
    <source>
        <dbReference type="Proteomes" id="UP000595254"/>
    </source>
</evidence>
<dbReference type="InterPro" id="IPR035965">
    <property type="entry name" value="PAS-like_dom_sf"/>
</dbReference>
<dbReference type="Pfam" id="PF02518">
    <property type="entry name" value="HATPase_c"/>
    <property type="match status" value="1"/>
</dbReference>
<comment type="catalytic activity">
    <reaction evidence="1">
        <text>ATP + protein L-histidine = ADP + protein N-phospho-L-histidine.</text>
        <dbReference type="EC" id="2.7.13.3"/>
    </reaction>
</comment>
<dbReference type="SUPFAM" id="SSF55785">
    <property type="entry name" value="PYP-like sensor domain (PAS domain)"/>
    <property type="match status" value="1"/>
</dbReference>
<sequence length="603" mass="67231">MGQVFNSSNPILLLIACILTFIASYTALDLLTMLRTSKRNQKFLFLGSSFSMGTAVWTMNFFGILSLDHTGSTSYNISLTILSFVLGVALAAMGFLAVSADSISLRKVIECSMLLTMSVLSNYIIGMYSLNHNLTFHSGYLFISVLFIFSLFLFAFMLLYYSKHQKTGVNYWHKPLSAFIMTGSIAEGHFLLTRSLPAKEPIETINQLMNDTSFVVYLVFFVAICIVAGLIATSTIISKRLAKSDKYVFDITYALDQSSIVAITDEKGIITKVNKGFCDISKYSEEELIGKNHRIINSHYHSKDFFADLWSTIQNGEVWKGEIRNKAKDGSVYWVNTTIVPFRNGDGEVYQYLSIRNDITEQKEVENKLHQQDKLAAVGQLAAGVAHEIRNPLTSMKGYAEFLQLDEESEDRLEYLDIILDEIERVNLIVEEFMVLSKPQILNLENKNIVPILESVLSLVKFDSEKRNIKILLKIDNEVSLVACDENRLKQVILNFVKNAMEAMPGGGVLTVILSHANDQVRLAIQDTGIGIPEDKLKKLGEPFFTTKKTGNGLGLMVSFKIIEGHNGNVLVDSVVNKGTTFTIVLPLISSSELISVGETKLG</sequence>
<dbReference type="InterPro" id="IPR000700">
    <property type="entry name" value="PAS-assoc_C"/>
</dbReference>
<dbReference type="PROSITE" id="PS50112">
    <property type="entry name" value="PAS"/>
    <property type="match status" value="1"/>
</dbReference>
<evidence type="ECO:0000259" key="13">
    <source>
        <dbReference type="PROSITE" id="PS50924"/>
    </source>
</evidence>
<keyword evidence="9" id="KW-0472">Membrane</keyword>
<feature type="transmembrane region" description="Helical" evidence="9">
    <location>
        <begin position="43"/>
        <end position="65"/>
    </location>
</feature>
<dbReference type="EMBL" id="CP068053">
    <property type="protein sequence ID" value="QQT00384.1"/>
    <property type="molecule type" value="Genomic_DNA"/>
</dbReference>
<evidence type="ECO:0000256" key="3">
    <source>
        <dbReference type="ARBA" id="ARBA00022553"/>
    </source>
</evidence>
<feature type="transmembrane region" description="Helical" evidence="9">
    <location>
        <begin position="12"/>
        <end position="31"/>
    </location>
</feature>
<gene>
    <name evidence="14" type="ORF">I6J18_22950</name>
</gene>
<keyword evidence="5" id="KW-0547">Nucleotide-binding</keyword>
<dbReference type="Gene3D" id="3.30.565.10">
    <property type="entry name" value="Histidine kinase-like ATPase, C-terminal domain"/>
    <property type="match status" value="1"/>
</dbReference>
<dbReference type="Pfam" id="PF03707">
    <property type="entry name" value="MHYT"/>
    <property type="match status" value="1"/>
</dbReference>
<dbReference type="PANTHER" id="PTHR43065:SF34">
    <property type="entry name" value="SPORULATION KINASE A"/>
    <property type="match status" value="1"/>
</dbReference>
<dbReference type="PROSITE" id="PS50924">
    <property type="entry name" value="MHYT"/>
    <property type="match status" value="1"/>
</dbReference>
<dbReference type="Gene3D" id="3.30.450.20">
    <property type="entry name" value="PAS domain"/>
    <property type="match status" value="1"/>
</dbReference>
<dbReference type="InterPro" id="IPR003594">
    <property type="entry name" value="HATPase_dom"/>
</dbReference>
<evidence type="ECO:0000256" key="6">
    <source>
        <dbReference type="ARBA" id="ARBA00022777"/>
    </source>
</evidence>
<evidence type="ECO:0000256" key="7">
    <source>
        <dbReference type="ARBA" id="ARBA00022840"/>
    </source>
</evidence>
<evidence type="ECO:0000256" key="8">
    <source>
        <dbReference type="ARBA" id="ARBA00023012"/>
    </source>
</evidence>
<evidence type="ECO:0000256" key="5">
    <source>
        <dbReference type="ARBA" id="ARBA00022741"/>
    </source>
</evidence>
<dbReference type="SUPFAM" id="SSF47384">
    <property type="entry name" value="Homodimeric domain of signal transducing histidine kinase"/>
    <property type="match status" value="1"/>
</dbReference>
<accession>A0A974S0D0</accession>
<keyword evidence="9" id="KW-1133">Transmembrane helix</keyword>
<feature type="transmembrane region" description="Helical" evidence="9">
    <location>
        <begin position="212"/>
        <end position="237"/>
    </location>
</feature>
<feature type="domain" description="PAS" evidence="11">
    <location>
        <begin position="261"/>
        <end position="304"/>
    </location>
</feature>
<reference evidence="14 15" key="1">
    <citation type="submission" date="2021-01" db="EMBL/GenBank/DDBJ databases">
        <title>FDA dAtabase for Regulatory Grade micrObial Sequences (FDA-ARGOS): Supporting development and validation of Infectious Disease Dx tests.</title>
        <authorList>
            <person name="Nelson B."/>
            <person name="Plummer A."/>
            <person name="Tallon L."/>
            <person name="Sadzewicz L."/>
            <person name="Zhao X."/>
            <person name="Boylan J."/>
            <person name="Ott S."/>
            <person name="Bowen H."/>
            <person name="Vavikolanu K."/>
            <person name="Mehta A."/>
            <person name="Aluvathingal J."/>
            <person name="Nadendla S."/>
            <person name="Myers T."/>
            <person name="Yan Y."/>
            <person name="Sichtig H."/>
        </authorList>
    </citation>
    <scope>NUCLEOTIDE SEQUENCE [LARGE SCALE GENOMIC DNA]</scope>
    <source>
        <strain evidence="14 15">FDAARGOS_1161</strain>
    </source>
</reference>
<dbReference type="NCBIfam" id="TIGR00229">
    <property type="entry name" value="sensory_box"/>
    <property type="match status" value="1"/>
</dbReference>
<keyword evidence="3" id="KW-0597">Phosphoprotein</keyword>
<dbReference type="CDD" id="cd00082">
    <property type="entry name" value="HisKA"/>
    <property type="match status" value="1"/>
</dbReference>
<dbReference type="SUPFAM" id="SSF55874">
    <property type="entry name" value="ATPase domain of HSP90 chaperone/DNA topoisomerase II/histidine kinase"/>
    <property type="match status" value="1"/>
</dbReference>
<evidence type="ECO:0000256" key="9">
    <source>
        <dbReference type="PROSITE-ProRule" id="PRU00244"/>
    </source>
</evidence>
<organism evidence="14 15">
    <name type="scientific">Peribacillus psychrosaccharolyticus</name>
    <name type="common">Bacillus psychrosaccharolyticus</name>
    <dbReference type="NCBI Taxonomy" id="1407"/>
    <lineage>
        <taxon>Bacteria</taxon>
        <taxon>Bacillati</taxon>
        <taxon>Bacillota</taxon>
        <taxon>Bacilli</taxon>
        <taxon>Bacillales</taxon>
        <taxon>Bacillaceae</taxon>
        <taxon>Peribacillus</taxon>
    </lineage>
</organism>
<keyword evidence="8" id="KW-0902">Two-component regulatory system</keyword>
<dbReference type="PRINTS" id="PR00344">
    <property type="entry name" value="BCTRLSENSOR"/>
</dbReference>
<dbReference type="InterPro" id="IPR036097">
    <property type="entry name" value="HisK_dim/P_sf"/>
</dbReference>
<name>A0A974S0D0_PERPY</name>
<dbReference type="Gene3D" id="1.10.287.130">
    <property type="match status" value="1"/>
</dbReference>
<feature type="domain" description="MHYT" evidence="13">
    <location>
        <begin position="8"/>
        <end position="199"/>
    </location>
</feature>
<feature type="domain" description="Histidine kinase" evidence="10">
    <location>
        <begin position="384"/>
        <end position="590"/>
    </location>
</feature>
<dbReference type="RefSeq" id="WP_081704974.1">
    <property type="nucleotide sequence ID" value="NZ_CP068053.1"/>
</dbReference>
<dbReference type="InterPro" id="IPR001610">
    <property type="entry name" value="PAC"/>
</dbReference>
<dbReference type="InterPro" id="IPR000014">
    <property type="entry name" value="PAS"/>
</dbReference>
<dbReference type="GO" id="GO:0005524">
    <property type="term" value="F:ATP binding"/>
    <property type="evidence" value="ECO:0007669"/>
    <property type="project" value="UniProtKB-KW"/>
</dbReference>
<dbReference type="PROSITE" id="PS50109">
    <property type="entry name" value="HIS_KIN"/>
    <property type="match status" value="1"/>
</dbReference>
<dbReference type="SMART" id="SM00387">
    <property type="entry name" value="HATPase_c"/>
    <property type="match status" value="1"/>
</dbReference>
<dbReference type="Pfam" id="PF00512">
    <property type="entry name" value="HisKA"/>
    <property type="match status" value="1"/>
</dbReference>
<dbReference type="InterPro" id="IPR036890">
    <property type="entry name" value="HATPase_C_sf"/>
</dbReference>
<evidence type="ECO:0000256" key="1">
    <source>
        <dbReference type="ARBA" id="ARBA00000085"/>
    </source>
</evidence>
<keyword evidence="7" id="KW-0067">ATP-binding</keyword>
<evidence type="ECO:0000256" key="4">
    <source>
        <dbReference type="ARBA" id="ARBA00022679"/>
    </source>
</evidence>
<keyword evidence="15" id="KW-1185">Reference proteome</keyword>
<dbReference type="AlphaFoldDB" id="A0A974S0D0"/>
<keyword evidence="4" id="KW-0808">Transferase</keyword>
<protein>
    <recommendedName>
        <fullName evidence="2">histidine kinase</fullName>
        <ecNumber evidence="2">2.7.13.3</ecNumber>
    </recommendedName>
</protein>
<evidence type="ECO:0000259" key="12">
    <source>
        <dbReference type="PROSITE" id="PS50113"/>
    </source>
</evidence>
<dbReference type="GO" id="GO:0000155">
    <property type="term" value="F:phosphorelay sensor kinase activity"/>
    <property type="evidence" value="ECO:0007669"/>
    <property type="project" value="InterPro"/>
</dbReference>
<feature type="transmembrane region" description="Helical" evidence="9">
    <location>
        <begin position="77"/>
        <end position="96"/>
    </location>
</feature>